<keyword evidence="3" id="KW-0333">Golgi apparatus</keyword>
<accession>A0ABU6XQE6</accession>
<dbReference type="EMBL" id="JASCZI010212376">
    <property type="protein sequence ID" value="MED6199284.1"/>
    <property type="molecule type" value="Genomic_DNA"/>
</dbReference>
<reference evidence="7 8" key="1">
    <citation type="journal article" date="2023" name="Plants (Basel)">
        <title>Bridging the Gap: Combining Genomics and Transcriptomics Approaches to Understand Stylosanthes scabra, an Orphan Legume from the Brazilian Caatinga.</title>
        <authorList>
            <person name="Ferreira-Neto J.R.C."/>
            <person name="da Silva M.D."/>
            <person name="Binneck E."/>
            <person name="de Melo N.F."/>
            <person name="da Silva R.H."/>
            <person name="de Melo A.L.T.M."/>
            <person name="Pandolfi V."/>
            <person name="Bustamante F.O."/>
            <person name="Brasileiro-Vidal A.C."/>
            <person name="Benko-Iseppon A.M."/>
        </authorList>
    </citation>
    <scope>NUCLEOTIDE SEQUENCE [LARGE SCALE GENOMIC DNA]</scope>
    <source>
        <tissue evidence="7">Leaves</tissue>
    </source>
</reference>
<dbReference type="PROSITE" id="PS50942">
    <property type="entry name" value="ENTH"/>
    <property type="match status" value="1"/>
</dbReference>
<evidence type="ECO:0000313" key="8">
    <source>
        <dbReference type="Proteomes" id="UP001341840"/>
    </source>
</evidence>
<keyword evidence="8" id="KW-1185">Reference proteome</keyword>
<dbReference type="Gene3D" id="1.20.58.150">
    <property type="entry name" value="ANTH domain"/>
    <property type="match status" value="1"/>
</dbReference>
<dbReference type="InterPro" id="IPR045192">
    <property type="entry name" value="AP180-like"/>
</dbReference>
<dbReference type="SUPFAM" id="SSF48464">
    <property type="entry name" value="ENTH/VHS domain"/>
    <property type="match status" value="1"/>
</dbReference>
<feature type="compositionally biased region" description="Low complexity" evidence="5">
    <location>
        <begin position="291"/>
        <end position="306"/>
    </location>
</feature>
<dbReference type="Gene3D" id="1.25.40.90">
    <property type="match status" value="1"/>
</dbReference>
<dbReference type="Proteomes" id="UP001341840">
    <property type="component" value="Unassembled WGS sequence"/>
</dbReference>
<dbReference type="PANTHER" id="PTHR22951:SF22">
    <property type="entry name" value="ENTH DOMAIN-CONTAINING PROTEIN"/>
    <property type="match status" value="1"/>
</dbReference>
<dbReference type="Pfam" id="PF07651">
    <property type="entry name" value="ANTH"/>
    <property type="match status" value="2"/>
</dbReference>
<evidence type="ECO:0000259" key="6">
    <source>
        <dbReference type="PROSITE" id="PS50942"/>
    </source>
</evidence>
<proteinExistence type="predicted"/>
<dbReference type="SMART" id="SM00273">
    <property type="entry name" value="ENTH"/>
    <property type="match status" value="1"/>
</dbReference>
<name>A0ABU6XQE6_9FABA</name>
<comment type="caution">
    <text evidence="7">The sequence shown here is derived from an EMBL/GenBank/DDBJ whole genome shotgun (WGS) entry which is preliminary data.</text>
</comment>
<dbReference type="InterPro" id="IPR014712">
    <property type="entry name" value="ANTH_dom_sf"/>
</dbReference>
<feature type="domain" description="ENTH" evidence="6">
    <location>
        <begin position="23"/>
        <end position="161"/>
    </location>
</feature>
<feature type="region of interest" description="Disordered" evidence="5">
    <location>
        <begin position="291"/>
        <end position="327"/>
    </location>
</feature>
<evidence type="ECO:0000313" key="7">
    <source>
        <dbReference type="EMBL" id="MED6199284.1"/>
    </source>
</evidence>
<dbReference type="SUPFAM" id="SSF89009">
    <property type="entry name" value="GAT-like domain"/>
    <property type="match status" value="1"/>
</dbReference>
<dbReference type="PANTHER" id="PTHR22951">
    <property type="entry name" value="CLATHRIN ASSEMBLY PROTEIN"/>
    <property type="match status" value="1"/>
</dbReference>
<dbReference type="InterPro" id="IPR013809">
    <property type="entry name" value="ENTH"/>
</dbReference>
<sequence>MMRLRRVCSDLKEKSYVRYAKIASGSGYSNMKVMMIKATTPDDIPVQDKYIDNLLTLFALSPSSCHSFAITFTRRFGTTRSWRVALKCLILLHRLLRSVPGNSPLSTQLLWARSNGLMSLHPCRFRDTCSSSSHSYTNFITSYAHFLHEALNCLMLEDNTNSQEQLPQLQSVIDKAMDCFPVGLAAKSFMVQSAMKLIIRDSFVCYTRFKKEMTAVLDNLLQMPYRNCIAAFNIYKKASVQSNQLYEFYEWCKAKGLCGSYEYPLVDPIPNVQIKALETFLSGMWQLTDSSSPASSSSSSQSQLAPMTGRNKGQGSEHEEEEKPLIDLEDDHVSWETLLETSITYSHQDDTMSSFMISERGHEDDVGWKITSVYNPFYQPNEQLESTHYGSFPSNPSYPWDI</sequence>
<evidence type="ECO:0000256" key="1">
    <source>
        <dbReference type="ARBA" id="ARBA00004132"/>
    </source>
</evidence>
<evidence type="ECO:0000256" key="3">
    <source>
        <dbReference type="ARBA" id="ARBA00023034"/>
    </source>
</evidence>
<organism evidence="7 8">
    <name type="scientific">Stylosanthes scabra</name>
    <dbReference type="NCBI Taxonomy" id="79078"/>
    <lineage>
        <taxon>Eukaryota</taxon>
        <taxon>Viridiplantae</taxon>
        <taxon>Streptophyta</taxon>
        <taxon>Embryophyta</taxon>
        <taxon>Tracheophyta</taxon>
        <taxon>Spermatophyta</taxon>
        <taxon>Magnoliopsida</taxon>
        <taxon>eudicotyledons</taxon>
        <taxon>Gunneridae</taxon>
        <taxon>Pentapetalae</taxon>
        <taxon>rosids</taxon>
        <taxon>fabids</taxon>
        <taxon>Fabales</taxon>
        <taxon>Fabaceae</taxon>
        <taxon>Papilionoideae</taxon>
        <taxon>50 kb inversion clade</taxon>
        <taxon>dalbergioids sensu lato</taxon>
        <taxon>Dalbergieae</taxon>
        <taxon>Pterocarpus clade</taxon>
        <taxon>Stylosanthes</taxon>
    </lineage>
</organism>
<protein>
    <recommendedName>
        <fullName evidence="6">ENTH domain-containing protein</fullName>
    </recommendedName>
</protein>
<dbReference type="InterPro" id="IPR008942">
    <property type="entry name" value="ENTH_VHS"/>
</dbReference>
<keyword evidence="4" id="KW-0968">Cytoplasmic vesicle</keyword>
<evidence type="ECO:0000256" key="2">
    <source>
        <dbReference type="ARBA" id="ARBA00004555"/>
    </source>
</evidence>
<feature type="compositionally biased region" description="Basic and acidic residues" evidence="5">
    <location>
        <begin position="315"/>
        <end position="327"/>
    </location>
</feature>
<dbReference type="InterPro" id="IPR011417">
    <property type="entry name" value="ANTH_dom"/>
</dbReference>
<gene>
    <name evidence="7" type="ORF">PIB30_074507</name>
</gene>
<comment type="subcellular location">
    <subcellularLocation>
        <location evidence="1">Cytoplasmic vesicle</location>
        <location evidence="1">Clathrin-coated vesicle</location>
    </subcellularLocation>
    <subcellularLocation>
        <location evidence="2">Golgi apparatus</location>
    </subcellularLocation>
</comment>
<evidence type="ECO:0000256" key="5">
    <source>
        <dbReference type="SAM" id="MobiDB-lite"/>
    </source>
</evidence>
<evidence type="ECO:0000256" key="4">
    <source>
        <dbReference type="ARBA" id="ARBA00023329"/>
    </source>
</evidence>